<dbReference type="GO" id="GO:0008270">
    <property type="term" value="F:zinc ion binding"/>
    <property type="evidence" value="ECO:0007669"/>
    <property type="project" value="UniProtKB-KW"/>
</dbReference>
<dbReference type="EMBL" id="AYSA01000160">
    <property type="protein sequence ID" value="ESZ95934.1"/>
    <property type="molecule type" value="Genomic_DNA"/>
</dbReference>
<keyword evidence="1" id="KW-0479">Metal-binding</keyword>
<dbReference type="PROSITE" id="PS50157">
    <property type="entry name" value="ZINC_FINGER_C2H2_2"/>
    <property type="match status" value="1"/>
</dbReference>
<keyword evidence="1" id="KW-0862">Zinc</keyword>
<feature type="compositionally biased region" description="Polar residues" evidence="2">
    <location>
        <begin position="606"/>
        <end position="621"/>
    </location>
</feature>
<feature type="region of interest" description="Disordered" evidence="2">
    <location>
        <begin position="366"/>
        <end position="438"/>
    </location>
</feature>
<feature type="region of interest" description="Disordered" evidence="2">
    <location>
        <begin position="466"/>
        <end position="489"/>
    </location>
</feature>
<feature type="compositionally biased region" description="Low complexity" evidence="2">
    <location>
        <begin position="367"/>
        <end position="393"/>
    </location>
</feature>
<feature type="compositionally biased region" description="Low complexity" evidence="2">
    <location>
        <begin position="116"/>
        <end position="125"/>
    </location>
</feature>
<keyword evidence="1" id="KW-0863">Zinc-finger</keyword>
<name>W9CMQ7_SCLBF</name>
<feature type="compositionally biased region" description="Polar residues" evidence="2">
    <location>
        <begin position="502"/>
        <end position="519"/>
    </location>
</feature>
<dbReference type="AlphaFoldDB" id="W9CMQ7"/>
<dbReference type="Proteomes" id="UP000019487">
    <property type="component" value="Unassembled WGS sequence"/>
</dbReference>
<dbReference type="PROSITE" id="PS00028">
    <property type="entry name" value="ZINC_FINGER_C2H2_1"/>
    <property type="match status" value="1"/>
</dbReference>
<protein>
    <recommendedName>
        <fullName evidence="3">C2H2-type domain-containing protein</fullName>
    </recommendedName>
</protein>
<dbReference type="InterPro" id="IPR013087">
    <property type="entry name" value="Znf_C2H2_type"/>
</dbReference>
<sequence>MLRTLCKSFFSEGAVETYGSCFSLRFIKPLLYYEQNELLPESDSQFDDEIPIEWRESKTKLISAINRFLATHEKTTYNFLDKTRHDIESLIVNLEQAYSQGIESSEENPTSHKDPSAASATSSSAPDNSVASQPEVHPPQGINSDDFVNAFFNRMQGATESRKLKVSDLGYFYPDAPLNWGEEAIITYNGQQYYRSAASFTNRVQNLVALKKWPAVSDVIDPSLMGAARIWWDQTLQNVTRTGILKSVDEKELVKALNERFRPPPSESFAALYRTQYGINECRERKDIADYIGQIQAASKAIGGAHDTPASIVLHAWRQIDIVLRENIPELHLRRPWKTSLRKNQKTVLDAFNQLQRQMSKAGFYIGPNGPNAFNPNNPYQPNNQDNYYPRPNFNNTFAARGPNAGNNSYNPYNRNAENANFRNNRSNNWPNQNNPYRQKYSQLQGTFSPNSPSNMPQQRAIEGNRANQNQQHWGNKPNQAQQPWQNRQSQRLLGAPASANLADTDTDTSSSNPVNTGQPDFMAGCDDQQGFGYQLGYDPEREGFSYFTSATHMTPAKSKPKMHICKVCREEFSSRNKLFTHLTERGHKQSRSFKSTASQQAELTNFTTRFSTRTAPTPSVTPEPIEKRSATPQFEVGSGIGYRGYTYTTIQIRTAAKPLIVRGIANNKYTTSDYVLLELCVPGKDTKTGVPADAVFTREFHLVDDLQANTLVGNDILYPEKCDLIYSKKQLLVNSCGVEVPMQVHVRQGSAVKAQLVHFKKTMIVPPHSSMVVPIHKISKDRDLFFEPEQSDHVSLFVFLVSQDTTGILVKNDSPQRRKINFFKKALATTVAAYTALTSSTVKTTVSPNTTAASATFSTVEAPIRPSVTPDSVPSKR</sequence>
<feature type="region of interest" description="Disordered" evidence="2">
    <location>
        <begin position="606"/>
        <end position="630"/>
    </location>
</feature>
<evidence type="ECO:0000259" key="3">
    <source>
        <dbReference type="PROSITE" id="PS50157"/>
    </source>
</evidence>
<accession>W9CMQ7</accession>
<evidence type="ECO:0000313" key="5">
    <source>
        <dbReference type="Proteomes" id="UP000019487"/>
    </source>
</evidence>
<feature type="region of interest" description="Disordered" evidence="2">
    <location>
        <begin position="501"/>
        <end position="524"/>
    </location>
</feature>
<feature type="region of interest" description="Disordered" evidence="2">
    <location>
        <begin position="101"/>
        <end position="142"/>
    </location>
</feature>
<dbReference type="STRING" id="1432307.W9CMQ7"/>
<keyword evidence="5" id="KW-1185">Reference proteome</keyword>
<feature type="compositionally biased region" description="Low complexity" evidence="2">
    <location>
        <begin position="414"/>
        <end position="435"/>
    </location>
</feature>
<dbReference type="HOGENOM" id="CLU_327640_0_0_1"/>
<evidence type="ECO:0000256" key="2">
    <source>
        <dbReference type="SAM" id="MobiDB-lite"/>
    </source>
</evidence>
<organism evidence="4 5">
    <name type="scientific">Sclerotinia borealis (strain F-4128)</name>
    <dbReference type="NCBI Taxonomy" id="1432307"/>
    <lineage>
        <taxon>Eukaryota</taxon>
        <taxon>Fungi</taxon>
        <taxon>Dikarya</taxon>
        <taxon>Ascomycota</taxon>
        <taxon>Pezizomycotina</taxon>
        <taxon>Leotiomycetes</taxon>
        <taxon>Helotiales</taxon>
        <taxon>Sclerotiniaceae</taxon>
        <taxon>Sclerotinia</taxon>
    </lineage>
</organism>
<reference evidence="4 5" key="1">
    <citation type="journal article" date="2014" name="Genome Announc.">
        <title>Draft genome sequence of Sclerotinia borealis, a psychrophilic plant pathogenic fungus.</title>
        <authorList>
            <person name="Mardanov A.V."/>
            <person name="Beletsky A.V."/>
            <person name="Kadnikov V.V."/>
            <person name="Ignatov A.N."/>
            <person name="Ravin N.V."/>
        </authorList>
    </citation>
    <scope>NUCLEOTIDE SEQUENCE [LARGE SCALE GENOMIC DNA]</scope>
    <source>
        <strain evidence="5">F-4157</strain>
    </source>
</reference>
<feature type="domain" description="C2H2-type" evidence="3">
    <location>
        <begin position="564"/>
        <end position="593"/>
    </location>
</feature>
<comment type="caution">
    <text evidence="4">The sequence shown here is derived from an EMBL/GenBank/DDBJ whole genome shotgun (WGS) entry which is preliminary data.</text>
</comment>
<evidence type="ECO:0000313" key="4">
    <source>
        <dbReference type="EMBL" id="ESZ95934.1"/>
    </source>
</evidence>
<evidence type="ECO:0000256" key="1">
    <source>
        <dbReference type="PROSITE-ProRule" id="PRU00042"/>
    </source>
</evidence>
<gene>
    <name evidence="4" type="ORF">SBOR_3682</name>
</gene>
<proteinExistence type="predicted"/>
<dbReference type="OrthoDB" id="5423428at2759"/>